<proteinExistence type="predicted"/>
<dbReference type="EMBL" id="GBRH01201512">
    <property type="protein sequence ID" value="JAD96383.1"/>
    <property type="molecule type" value="Transcribed_RNA"/>
</dbReference>
<protein>
    <submittedName>
        <fullName evidence="1">Uncharacterized protein</fullName>
    </submittedName>
</protein>
<name>A0A0A9EBH4_ARUDO</name>
<reference evidence="1" key="2">
    <citation type="journal article" date="2015" name="Data Brief">
        <title>Shoot transcriptome of the giant reed, Arundo donax.</title>
        <authorList>
            <person name="Barrero R.A."/>
            <person name="Guerrero F.D."/>
            <person name="Moolhuijzen P."/>
            <person name="Goolsby J.A."/>
            <person name="Tidwell J."/>
            <person name="Bellgard S.E."/>
            <person name="Bellgard M.I."/>
        </authorList>
    </citation>
    <scope>NUCLEOTIDE SEQUENCE</scope>
    <source>
        <tissue evidence="1">Shoot tissue taken approximately 20 cm above the soil surface</tissue>
    </source>
</reference>
<sequence length="53" mass="5756">MASVSAMTAQMMAILAHSVVYGPFKWICLTELGFKPPCTFFIIFTPCLSALVA</sequence>
<evidence type="ECO:0000313" key="1">
    <source>
        <dbReference type="EMBL" id="JAD96383.1"/>
    </source>
</evidence>
<organism evidence="1">
    <name type="scientific">Arundo donax</name>
    <name type="common">Giant reed</name>
    <name type="synonym">Donax arundinaceus</name>
    <dbReference type="NCBI Taxonomy" id="35708"/>
    <lineage>
        <taxon>Eukaryota</taxon>
        <taxon>Viridiplantae</taxon>
        <taxon>Streptophyta</taxon>
        <taxon>Embryophyta</taxon>
        <taxon>Tracheophyta</taxon>
        <taxon>Spermatophyta</taxon>
        <taxon>Magnoliopsida</taxon>
        <taxon>Liliopsida</taxon>
        <taxon>Poales</taxon>
        <taxon>Poaceae</taxon>
        <taxon>PACMAD clade</taxon>
        <taxon>Arundinoideae</taxon>
        <taxon>Arundineae</taxon>
        <taxon>Arundo</taxon>
    </lineage>
</organism>
<accession>A0A0A9EBH4</accession>
<reference evidence="1" key="1">
    <citation type="submission" date="2014-09" db="EMBL/GenBank/DDBJ databases">
        <authorList>
            <person name="Magalhaes I.L.F."/>
            <person name="Oliveira U."/>
            <person name="Santos F.R."/>
            <person name="Vidigal T.H.D.A."/>
            <person name="Brescovit A.D."/>
            <person name="Santos A.J."/>
        </authorList>
    </citation>
    <scope>NUCLEOTIDE SEQUENCE</scope>
    <source>
        <tissue evidence="1">Shoot tissue taken approximately 20 cm above the soil surface</tissue>
    </source>
</reference>
<dbReference type="AlphaFoldDB" id="A0A0A9EBH4"/>